<dbReference type="RefSeq" id="WP_104849666.1">
    <property type="nucleotide sequence ID" value="NZ_PKOZ01000006.1"/>
</dbReference>
<name>A0A2S7MYR9_9BACI</name>
<dbReference type="GO" id="GO:0005975">
    <property type="term" value="P:carbohydrate metabolic process"/>
    <property type="evidence" value="ECO:0007669"/>
    <property type="project" value="InterPro"/>
</dbReference>
<sequence>MNYIPVILAVSLLVLTGCSEKSQGENPPQTNEKAALQKEEKQTEEQKKEQEESKEQEVLDEEAMSQPVQDYQVNTNNWKIEPVSDENAKVALLTIDDAPDEHALEMAEILKELDVSAVFFVNGHFIESEEKQAIVKQIADMGFEIGNHTYSHASLPSITEQEQEEEIKRVNSLVEKATGSKPRFFRAPFGQNTEFSKKIAEEEGMQLMNWTLGYDWEKSYQSKDPLVEATLNSEYLYDGANILMHDRAWTKEALADIVRGLQEKGYEILDPKRIKS</sequence>
<evidence type="ECO:0000256" key="1">
    <source>
        <dbReference type="SAM" id="MobiDB-lite"/>
    </source>
</evidence>
<dbReference type="OrthoDB" id="9806342at2"/>
<evidence type="ECO:0000313" key="3">
    <source>
        <dbReference type="EMBL" id="PQD94961.1"/>
    </source>
</evidence>
<dbReference type="InterPro" id="IPR050248">
    <property type="entry name" value="Polysacc_deacetylase_ArnD"/>
</dbReference>
<dbReference type="PROSITE" id="PS51677">
    <property type="entry name" value="NODB"/>
    <property type="match status" value="1"/>
</dbReference>
<dbReference type="CDD" id="cd10917">
    <property type="entry name" value="CE4_NodB_like_6s_7s"/>
    <property type="match status" value="1"/>
</dbReference>
<dbReference type="EMBL" id="PKOZ01000006">
    <property type="protein sequence ID" value="PQD94961.1"/>
    <property type="molecule type" value="Genomic_DNA"/>
</dbReference>
<dbReference type="Pfam" id="PF01522">
    <property type="entry name" value="Polysacc_deac_1"/>
    <property type="match status" value="1"/>
</dbReference>
<keyword evidence="4" id="KW-1185">Reference proteome</keyword>
<dbReference type="AlphaFoldDB" id="A0A2S7MYR9"/>
<evidence type="ECO:0000313" key="4">
    <source>
        <dbReference type="Proteomes" id="UP000239663"/>
    </source>
</evidence>
<dbReference type="Proteomes" id="UP000239663">
    <property type="component" value="Unassembled WGS sequence"/>
</dbReference>
<dbReference type="Gene3D" id="3.20.20.370">
    <property type="entry name" value="Glycoside hydrolase/deacetylase"/>
    <property type="match status" value="1"/>
</dbReference>
<dbReference type="InterPro" id="IPR011330">
    <property type="entry name" value="Glyco_hydro/deAcase_b/a-brl"/>
</dbReference>
<dbReference type="InterPro" id="IPR002509">
    <property type="entry name" value="NODB_dom"/>
</dbReference>
<protein>
    <submittedName>
        <fullName evidence="3">Polysaccharide deacetylase</fullName>
    </submittedName>
</protein>
<comment type="caution">
    <text evidence="3">The sequence shown here is derived from an EMBL/GenBank/DDBJ whole genome shotgun (WGS) entry which is preliminary data.</text>
</comment>
<gene>
    <name evidence="3" type="ORF">CYL18_11545</name>
</gene>
<dbReference type="SUPFAM" id="SSF88713">
    <property type="entry name" value="Glycoside hydrolase/deacetylase"/>
    <property type="match status" value="1"/>
</dbReference>
<evidence type="ECO:0000259" key="2">
    <source>
        <dbReference type="PROSITE" id="PS51677"/>
    </source>
</evidence>
<proteinExistence type="predicted"/>
<dbReference type="GO" id="GO:0016810">
    <property type="term" value="F:hydrolase activity, acting on carbon-nitrogen (but not peptide) bonds"/>
    <property type="evidence" value="ECO:0007669"/>
    <property type="project" value="InterPro"/>
</dbReference>
<accession>A0A2S7MYR9</accession>
<feature type="domain" description="NodB homology" evidence="2">
    <location>
        <begin position="89"/>
        <end position="269"/>
    </location>
</feature>
<feature type="compositionally biased region" description="Polar residues" evidence="1">
    <location>
        <begin position="20"/>
        <end position="32"/>
    </location>
</feature>
<dbReference type="PANTHER" id="PTHR10587">
    <property type="entry name" value="GLYCOSYL TRANSFERASE-RELATED"/>
    <property type="match status" value="1"/>
</dbReference>
<organism evidence="3 4">
    <name type="scientific">Pradoshia eiseniae</name>
    <dbReference type="NCBI Taxonomy" id="2064768"/>
    <lineage>
        <taxon>Bacteria</taxon>
        <taxon>Bacillati</taxon>
        <taxon>Bacillota</taxon>
        <taxon>Bacilli</taxon>
        <taxon>Bacillales</taxon>
        <taxon>Bacillaceae</taxon>
        <taxon>Pradoshia</taxon>
    </lineage>
</organism>
<feature type="region of interest" description="Disordered" evidence="1">
    <location>
        <begin position="20"/>
        <end position="70"/>
    </location>
</feature>
<reference evidence="3 4" key="1">
    <citation type="submission" date="2017-12" db="EMBL/GenBank/DDBJ databases">
        <title>Taxonomic description and draft genome of Pradoshia cofamensis Gen. nov., sp. nov., a thermotolerant bacillale isolated from anterior gut of earthworm Eisenia fetida.</title>
        <authorList>
            <person name="Saha T."/>
            <person name="Chakraborty R."/>
        </authorList>
    </citation>
    <scope>NUCLEOTIDE SEQUENCE [LARGE SCALE GENOMIC DNA]</scope>
    <source>
        <strain evidence="3 4">EAG3</strain>
    </source>
</reference>
<feature type="compositionally biased region" description="Basic and acidic residues" evidence="1">
    <location>
        <begin position="35"/>
        <end position="57"/>
    </location>
</feature>